<dbReference type="InterPro" id="IPR016177">
    <property type="entry name" value="DNA-bd_dom_sf"/>
</dbReference>
<feature type="domain" description="AP2/ERF" evidence="8">
    <location>
        <begin position="87"/>
        <end position="143"/>
    </location>
</feature>
<dbReference type="Pfam" id="PF08238">
    <property type="entry name" value="Sel1"/>
    <property type="match status" value="4"/>
</dbReference>
<evidence type="ECO:0000256" key="6">
    <source>
        <dbReference type="ARBA" id="ARBA00038101"/>
    </source>
</evidence>
<comment type="caution">
    <text evidence="9">The sequence shown here is derived from an EMBL/GenBank/DDBJ whole genome shotgun (WGS) entry which is preliminary data.</text>
</comment>
<dbReference type="AlphaFoldDB" id="A0ABD3NHL4"/>
<evidence type="ECO:0000256" key="2">
    <source>
        <dbReference type="ARBA" id="ARBA00023015"/>
    </source>
</evidence>
<keyword evidence="3" id="KW-0238">DNA-binding</keyword>
<evidence type="ECO:0000313" key="9">
    <source>
        <dbReference type="EMBL" id="KAL3775465.1"/>
    </source>
</evidence>
<dbReference type="PROSITE" id="PS51032">
    <property type="entry name" value="AP2_ERF"/>
    <property type="match status" value="1"/>
</dbReference>
<evidence type="ECO:0000256" key="4">
    <source>
        <dbReference type="ARBA" id="ARBA00023163"/>
    </source>
</evidence>
<dbReference type="InterPro" id="IPR050767">
    <property type="entry name" value="Sel1_AlgK"/>
</dbReference>
<dbReference type="InterPro" id="IPR011990">
    <property type="entry name" value="TPR-like_helical_dom_sf"/>
</dbReference>
<evidence type="ECO:0000313" key="10">
    <source>
        <dbReference type="Proteomes" id="UP001530400"/>
    </source>
</evidence>
<accession>A0ABD3NHL4</accession>
<keyword evidence="10" id="KW-1185">Reference proteome</keyword>
<dbReference type="EMBL" id="JALLPJ020001153">
    <property type="protein sequence ID" value="KAL3775465.1"/>
    <property type="molecule type" value="Genomic_DNA"/>
</dbReference>
<dbReference type="SMART" id="SM00671">
    <property type="entry name" value="SEL1"/>
    <property type="match status" value="4"/>
</dbReference>
<reference evidence="9 10" key="1">
    <citation type="submission" date="2024-10" db="EMBL/GenBank/DDBJ databases">
        <title>Updated reference genomes for cyclostephanoid diatoms.</title>
        <authorList>
            <person name="Roberts W.R."/>
            <person name="Alverson A.J."/>
        </authorList>
    </citation>
    <scope>NUCLEOTIDE SEQUENCE [LARGE SCALE GENOMIC DNA]</scope>
    <source>
        <strain evidence="9 10">AJA010-31</strain>
    </source>
</reference>
<keyword evidence="4" id="KW-0804">Transcription</keyword>
<evidence type="ECO:0000259" key="8">
    <source>
        <dbReference type="PROSITE" id="PS51032"/>
    </source>
</evidence>
<proteinExistence type="inferred from homology"/>
<dbReference type="InterPro" id="IPR001471">
    <property type="entry name" value="AP2/ERF_dom"/>
</dbReference>
<dbReference type="Gene3D" id="1.25.40.10">
    <property type="entry name" value="Tetratricopeptide repeat domain"/>
    <property type="match status" value="1"/>
</dbReference>
<evidence type="ECO:0000256" key="3">
    <source>
        <dbReference type="ARBA" id="ARBA00023125"/>
    </source>
</evidence>
<dbReference type="InterPro" id="IPR036955">
    <property type="entry name" value="AP2/ERF_dom_sf"/>
</dbReference>
<dbReference type="Proteomes" id="UP001530400">
    <property type="component" value="Unassembled WGS sequence"/>
</dbReference>
<name>A0ABD3NHL4_9STRA</name>
<dbReference type="Gene3D" id="3.30.730.10">
    <property type="entry name" value="AP2/ERF domain"/>
    <property type="match status" value="1"/>
</dbReference>
<feature type="compositionally biased region" description="Acidic residues" evidence="7">
    <location>
        <begin position="293"/>
        <end position="307"/>
    </location>
</feature>
<dbReference type="PANTHER" id="PTHR11102:SF160">
    <property type="entry name" value="ERAD-ASSOCIATED E3 UBIQUITIN-PROTEIN LIGASE COMPONENT HRD3"/>
    <property type="match status" value="1"/>
</dbReference>
<dbReference type="PANTHER" id="PTHR11102">
    <property type="entry name" value="SEL-1-LIKE PROTEIN"/>
    <property type="match status" value="1"/>
</dbReference>
<gene>
    <name evidence="9" type="ORF">ACHAWO_004559</name>
</gene>
<evidence type="ECO:0000256" key="1">
    <source>
        <dbReference type="ARBA" id="ARBA00004123"/>
    </source>
</evidence>
<sequence length="558" mass="61723">MNSKLPATTLSLSNKIGLRHVLCYFPVRSNAARTMPMAINPKELRVLVIHTLYKLGPEQATIRVLVIFQLKNRSQPYNDKLVKPKSAFIGVSPQLGSKWQVRKRFEEKNYFLGTYALEANAAFAYDCAAVKGFRDNTKTLNFATKRDYFNARKLELESKRVNADESESLNEVIAQIMPFLIGCNVMFHLTISNDGQFIEGGSTGTISGPSLTLLHMKSSMSQEHQQPTLQSLAPELLHRCLTQFADWGDLAKIACVQKSWSTLVKDAAEFGGREAKWELSMLLLGHDESTAESGEEQQADDDDDDDECTKNSSRGMAKNEALAVKYLTELSGVGVSQNEFANETELNTSEGEAKSSLPTDWSVENDTNADEAALLALAKCHMNGTGVVSPNPKLALHYLQAAFHYTNSVQSAHTLALIYEYPKESNNLVPIDVYAAFEWFKAAAELGHVPSMAELALCYELGCGTTQNDTAALDWYMKAANSGHGASHYSVGEHYEEARGVPLDHEEACLWYHRAAVMGEQDGVSGLKRLRHVARRVLSANNLQELAEQHELGAILHE</sequence>
<dbReference type="GO" id="GO:0003677">
    <property type="term" value="F:DNA binding"/>
    <property type="evidence" value="ECO:0007669"/>
    <property type="project" value="UniProtKB-KW"/>
</dbReference>
<dbReference type="SUPFAM" id="SSF54171">
    <property type="entry name" value="DNA-binding domain"/>
    <property type="match status" value="1"/>
</dbReference>
<comment type="subcellular location">
    <subcellularLocation>
        <location evidence="1">Nucleus</location>
    </subcellularLocation>
</comment>
<evidence type="ECO:0000256" key="5">
    <source>
        <dbReference type="ARBA" id="ARBA00023242"/>
    </source>
</evidence>
<keyword evidence="2" id="KW-0805">Transcription regulation</keyword>
<feature type="region of interest" description="Disordered" evidence="7">
    <location>
        <begin position="289"/>
        <end position="314"/>
    </location>
</feature>
<protein>
    <recommendedName>
        <fullName evidence="8">AP2/ERF domain-containing protein</fullName>
    </recommendedName>
</protein>
<dbReference type="InterPro" id="IPR006597">
    <property type="entry name" value="Sel1-like"/>
</dbReference>
<keyword evidence="5" id="KW-0539">Nucleus</keyword>
<organism evidence="9 10">
    <name type="scientific">Cyclotella atomus</name>
    <dbReference type="NCBI Taxonomy" id="382360"/>
    <lineage>
        <taxon>Eukaryota</taxon>
        <taxon>Sar</taxon>
        <taxon>Stramenopiles</taxon>
        <taxon>Ochrophyta</taxon>
        <taxon>Bacillariophyta</taxon>
        <taxon>Coscinodiscophyceae</taxon>
        <taxon>Thalassiosirophycidae</taxon>
        <taxon>Stephanodiscales</taxon>
        <taxon>Stephanodiscaceae</taxon>
        <taxon>Cyclotella</taxon>
    </lineage>
</organism>
<dbReference type="GO" id="GO:0005634">
    <property type="term" value="C:nucleus"/>
    <property type="evidence" value="ECO:0007669"/>
    <property type="project" value="UniProtKB-SubCell"/>
</dbReference>
<evidence type="ECO:0000256" key="7">
    <source>
        <dbReference type="SAM" id="MobiDB-lite"/>
    </source>
</evidence>
<comment type="similarity">
    <text evidence="6">Belongs to the sel-1 family.</text>
</comment>
<dbReference type="SUPFAM" id="SSF81901">
    <property type="entry name" value="HCP-like"/>
    <property type="match status" value="1"/>
</dbReference>